<evidence type="ECO:0000313" key="4">
    <source>
        <dbReference type="Proteomes" id="UP000199310"/>
    </source>
</evidence>
<evidence type="ECO:0000313" key="3">
    <source>
        <dbReference type="EMBL" id="SEW07033.1"/>
    </source>
</evidence>
<dbReference type="Pfam" id="PF06941">
    <property type="entry name" value="NT5C"/>
    <property type="match status" value="1"/>
</dbReference>
<dbReference type="PANTHER" id="PTHR16504:SF4">
    <property type="entry name" value="5'(3')-DEOXYRIBONUCLEOTIDASE"/>
    <property type="match status" value="1"/>
</dbReference>
<dbReference type="GO" id="GO:0008253">
    <property type="term" value="F:5'-nucleotidase activity"/>
    <property type="evidence" value="ECO:0007669"/>
    <property type="project" value="InterPro"/>
</dbReference>
<evidence type="ECO:0000256" key="2">
    <source>
        <dbReference type="PIRSR" id="PIRSR610708-1"/>
    </source>
</evidence>
<gene>
    <name evidence="3" type="ORF">SAMN04488122_0456</name>
</gene>
<dbReference type="RefSeq" id="WP_089889998.1">
    <property type="nucleotide sequence ID" value="NZ_FOJG01000001.1"/>
</dbReference>
<accession>A0A1I0P0N7</accession>
<sequence>MAKIAIDMDNVMADLTQHLLDVYAREYGEVIDPVRLNNIPEGSAFPEGVAMKILSAPGFFRGIPVMAGSQEVVKALAAQHEVFVVSAAMEFPLSLAEKHAWLEEHFPFISWKNIVFCGSKTIVEADYMIDDHDKNLSTFKGTPLLFTAPHNLPLQDYTRVNSWEEVAAYFELNAVESGASLQTVA</sequence>
<dbReference type="EMBL" id="FOJG01000001">
    <property type="protein sequence ID" value="SEW07033.1"/>
    <property type="molecule type" value="Genomic_DNA"/>
</dbReference>
<dbReference type="Proteomes" id="UP000199310">
    <property type="component" value="Unassembled WGS sequence"/>
</dbReference>
<dbReference type="GO" id="GO:0009223">
    <property type="term" value="P:pyrimidine deoxyribonucleotide catabolic process"/>
    <property type="evidence" value="ECO:0007669"/>
    <property type="project" value="TreeGrafter"/>
</dbReference>
<dbReference type="PANTHER" id="PTHR16504">
    <property type="entry name" value="5'(3')-DEOXYRIBONUCLEOTIDASE"/>
    <property type="match status" value="1"/>
</dbReference>
<dbReference type="SFLD" id="SFLDG01126">
    <property type="entry name" value="C1.2:_Nucleotidase_Like"/>
    <property type="match status" value="1"/>
</dbReference>
<feature type="active site" description="Proton donor" evidence="2">
    <location>
        <position position="9"/>
    </location>
</feature>
<feature type="active site" description="Nucleophile" evidence="2">
    <location>
        <position position="7"/>
    </location>
</feature>
<dbReference type="InterPro" id="IPR036412">
    <property type="entry name" value="HAD-like_sf"/>
</dbReference>
<proteinExistence type="inferred from homology"/>
<dbReference type="SUPFAM" id="SSF56784">
    <property type="entry name" value="HAD-like"/>
    <property type="match status" value="1"/>
</dbReference>
<dbReference type="SFLD" id="SFLDG01146">
    <property type="entry name" value="C1.2.2"/>
    <property type="match status" value="1"/>
</dbReference>
<dbReference type="Gene3D" id="1.10.40.40">
    <property type="entry name" value="Deoxyribonucleotidase, domain 2"/>
    <property type="match status" value="1"/>
</dbReference>
<comment type="similarity">
    <text evidence="1">Belongs to the 5'(3')-deoxyribonucleotidase family.</text>
</comment>
<dbReference type="AlphaFoldDB" id="A0A1I0P0N7"/>
<name>A0A1I0P0N7_9BACT</name>
<protein>
    <submittedName>
        <fullName evidence="3">5'(3')-deoxyribonucleotidase</fullName>
    </submittedName>
</protein>
<dbReference type="InterPro" id="IPR010708">
    <property type="entry name" value="5'(3')-deoxyribonucleotidase"/>
</dbReference>
<dbReference type="STRING" id="29529.SAMN04488122_0456"/>
<organism evidence="3 4">
    <name type="scientific">Chitinophaga arvensicola</name>
    <dbReference type="NCBI Taxonomy" id="29529"/>
    <lineage>
        <taxon>Bacteria</taxon>
        <taxon>Pseudomonadati</taxon>
        <taxon>Bacteroidota</taxon>
        <taxon>Chitinophagia</taxon>
        <taxon>Chitinophagales</taxon>
        <taxon>Chitinophagaceae</taxon>
        <taxon>Chitinophaga</taxon>
    </lineage>
</organism>
<evidence type="ECO:0000256" key="1">
    <source>
        <dbReference type="ARBA" id="ARBA00009589"/>
    </source>
</evidence>
<keyword evidence="4" id="KW-1185">Reference proteome</keyword>
<dbReference type="Gene3D" id="3.40.50.1000">
    <property type="entry name" value="HAD superfamily/HAD-like"/>
    <property type="match status" value="1"/>
</dbReference>
<reference evidence="4" key="1">
    <citation type="submission" date="2016-10" db="EMBL/GenBank/DDBJ databases">
        <authorList>
            <person name="Varghese N."/>
            <person name="Submissions S."/>
        </authorList>
    </citation>
    <scope>NUCLEOTIDE SEQUENCE [LARGE SCALE GENOMIC DNA]</scope>
    <source>
        <strain evidence="4">DSM 3695</strain>
    </source>
</reference>
<dbReference type="SFLD" id="SFLDS00003">
    <property type="entry name" value="Haloacid_Dehalogenase"/>
    <property type="match status" value="1"/>
</dbReference>
<dbReference type="InterPro" id="IPR023214">
    <property type="entry name" value="HAD_sf"/>
</dbReference>
<dbReference type="OrthoDB" id="278110at2"/>